<proteinExistence type="predicted"/>
<organism evidence="4 5">
    <name type="scientific">Ziziphus jujuba var. spinosa</name>
    <dbReference type="NCBI Taxonomy" id="714518"/>
    <lineage>
        <taxon>Eukaryota</taxon>
        <taxon>Viridiplantae</taxon>
        <taxon>Streptophyta</taxon>
        <taxon>Embryophyta</taxon>
        <taxon>Tracheophyta</taxon>
        <taxon>Spermatophyta</taxon>
        <taxon>Magnoliopsida</taxon>
        <taxon>eudicotyledons</taxon>
        <taxon>Gunneridae</taxon>
        <taxon>Pentapetalae</taxon>
        <taxon>rosids</taxon>
        <taxon>fabids</taxon>
        <taxon>Rosales</taxon>
        <taxon>Rhamnaceae</taxon>
        <taxon>Paliureae</taxon>
        <taxon>Ziziphus</taxon>
    </lineage>
</organism>
<reference evidence="4" key="1">
    <citation type="journal article" date="2021" name="Front. Plant Sci.">
        <title>Chromosome-Scale Genome Assembly for Chinese Sour Jujube and Insights Into Its Genome Evolution and Domestication Signature.</title>
        <authorList>
            <person name="Shen L.-Y."/>
            <person name="Luo H."/>
            <person name="Wang X.-L."/>
            <person name="Wang X.-M."/>
            <person name="Qiu X.-J."/>
            <person name="Liu H."/>
            <person name="Zhou S.-S."/>
            <person name="Jia K.-H."/>
            <person name="Nie S."/>
            <person name="Bao Y.-T."/>
            <person name="Zhang R.-G."/>
            <person name="Yun Q.-Z."/>
            <person name="Chai Y.-H."/>
            <person name="Lu J.-Y."/>
            <person name="Li Y."/>
            <person name="Zhao S.-W."/>
            <person name="Mao J.-F."/>
            <person name="Jia S.-G."/>
            <person name="Mao Y.-M."/>
        </authorList>
    </citation>
    <scope>NUCLEOTIDE SEQUENCE</scope>
    <source>
        <strain evidence="4">AT0</strain>
        <tissue evidence="4">Leaf</tissue>
    </source>
</reference>
<keyword evidence="3" id="KW-0812">Transmembrane</keyword>
<gene>
    <name evidence="4" type="ORF">FEM48_Zijuj02G0038100</name>
</gene>
<dbReference type="AlphaFoldDB" id="A0A978VTG2"/>
<evidence type="ECO:0008006" key="6">
    <source>
        <dbReference type="Google" id="ProtNLM"/>
    </source>
</evidence>
<dbReference type="GO" id="GO:0098542">
    <property type="term" value="P:defense response to other organism"/>
    <property type="evidence" value="ECO:0007669"/>
    <property type="project" value="InterPro"/>
</dbReference>
<evidence type="ECO:0000313" key="4">
    <source>
        <dbReference type="EMBL" id="KAH7542107.1"/>
    </source>
</evidence>
<keyword evidence="3" id="KW-1133">Transmembrane helix</keyword>
<evidence type="ECO:0000313" key="5">
    <source>
        <dbReference type="Proteomes" id="UP000813462"/>
    </source>
</evidence>
<dbReference type="PANTHER" id="PTHR31415">
    <property type="entry name" value="OS05G0367900 PROTEIN"/>
    <property type="match status" value="1"/>
</dbReference>
<dbReference type="EMBL" id="JAEACU010000002">
    <property type="protein sequence ID" value="KAH7542107.1"/>
    <property type="molecule type" value="Genomic_DNA"/>
</dbReference>
<evidence type="ECO:0000256" key="2">
    <source>
        <dbReference type="ARBA" id="ARBA00023136"/>
    </source>
</evidence>
<dbReference type="PANTHER" id="PTHR31415:SF130">
    <property type="entry name" value="NDR1_HIN1-LIKE PROTEIN 6"/>
    <property type="match status" value="1"/>
</dbReference>
<comment type="subcellular location">
    <subcellularLocation>
        <location evidence="1">Membrane</location>
    </subcellularLocation>
</comment>
<keyword evidence="2 3" id="KW-0472">Membrane</keyword>
<protein>
    <recommendedName>
        <fullName evidence="6">Late embryogenesis abundant protein LEA-2 subgroup domain-containing protein</fullName>
    </recommendedName>
</protein>
<feature type="transmembrane region" description="Helical" evidence="3">
    <location>
        <begin position="21"/>
        <end position="42"/>
    </location>
</feature>
<dbReference type="GO" id="GO:0009506">
    <property type="term" value="C:plasmodesma"/>
    <property type="evidence" value="ECO:0007669"/>
    <property type="project" value="TreeGrafter"/>
</dbReference>
<feature type="transmembrane region" description="Helical" evidence="3">
    <location>
        <begin position="48"/>
        <end position="71"/>
    </location>
</feature>
<accession>A0A978VTG2</accession>
<name>A0A978VTG2_ZIZJJ</name>
<comment type="caution">
    <text evidence="4">The sequence shown here is derived from an EMBL/GenBank/DDBJ whole genome shotgun (WGS) entry which is preliminary data.</text>
</comment>
<dbReference type="InterPro" id="IPR044839">
    <property type="entry name" value="NDR1-like"/>
</dbReference>
<sequence length="214" mass="24375">MIQDPEADHQQEQFSKKIGYILYDVLVIIVGMSLAMSILWAVVKPKRLVYAVETAIVVVMSLAMGIIWAVVRPKRPQVVVENGYIVEGTRNISKDNTSLSGLFKFGFRFYNPKKKATIHYDTLDVTSSFSDETERHESLNESERVISSILFKAKIRLEVPGLKLLPRTINIDCSPLVVFDNDKNPVFCVLNRLSGKISLQNFSQYDRECRAVRF</sequence>
<dbReference type="Proteomes" id="UP000813462">
    <property type="component" value="Unassembled WGS sequence"/>
</dbReference>
<evidence type="ECO:0000256" key="3">
    <source>
        <dbReference type="SAM" id="Phobius"/>
    </source>
</evidence>
<dbReference type="GO" id="GO:0005886">
    <property type="term" value="C:plasma membrane"/>
    <property type="evidence" value="ECO:0007669"/>
    <property type="project" value="TreeGrafter"/>
</dbReference>
<evidence type="ECO:0000256" key="1">
    <source>
        <dbReference type="ARBA" id="ARBA00004370"/>
    </source>
</evidence>